<dbReference type="GO" id="GO:0000423">
    <property type="term" value="P:mitophagy"/>
    <property type="evidence" value="ECO:0007669"/>
    <property type="project" value="TreeGrafter"/>
</dbReference>
<feature type="compositionally biased region" description="Polar residues" evidence="5">
    <location>
        <begin position="1254"/>
        <end position="1274"/>
    </location>
</feature>
<keyword evidence="3" id="KW-0862">Zinc</keyword>
<dbReference type="CDD" id="cd15489">
    <property type="entry name" value="PHD_SF"/>
    <property type="match status" value="1"/>
</dbReference>
<feature type="compositionally biased region" description="Basic and acidic residues" evidence="5">
    <location>
        <begin position="215"/>
        <end position="233"/>
    </location>
</feature>
<evidence type="ECO:0000256" key="3">
    <source>
        <dbReference type="ARBA" id="ARBA00022833"/>
    </source>
</evidence>
<accession>A0A8J4G8T1</accession>
<feature type="compositionally biased region" description="Polar residues" evidence="5">
    <location>
        <begin position="647"/>
        <end position="656"/>
    </location>
</feature>
<feature type="coiled-coil region" evidence="4">
    <location>
        <begin position="1142"/>
        <end position="1180"/>
    </location>
</feature>
<dbReference type="GO" id="GO:0034271">
    <property type="term" value="C:phosphatidylinositol 3-kinase complex, class III, type I"/>
    <property type="evidence" value="ECO:0007669"/>
    <property type="project" value="TreeGrafter"/>
</dbReference>
<dbReference type="Gene3D" id="3.30.40.10">
    <property type="entry name" value="Zinc/RING finger domain, C3HC4 (zinc finger)"/>
    <property type="match status" value="1"/>
</dbReference>
<dbReference type="GO" id="GO:0045324">
    <property type="term" value="P:late endosome to vacuole transport"/>
    <property type="evidence" value="ECO:0007669"/>
    <property type="project" value="TreeGrafter"/>
</dbReference>
<dbReference type="GO" id="GO:0006995">
    <property type="term" value="P:cellular response to nitrogen starvation"/>
    <property type="evidence" value="ECO:0007669"/>
    <property type="project" value="TreeGrafter"/>
</dbReference>
<dbReference type="OrthoDB" id="539408at2759"/>
<name>A0A8J4G8T1_9CHLO</name>
<dbReference type="InterPro" id="IPR011011">
    <property type="entry name" value="Znf_FYVE_PHD"/>
</dbReference>
<dbReference type="InterPro" id="IPR013083">
    <property type="entry name" value="Znf_RING/FYVE/PHD"/>
</dbReference>
<dbReference type="GO" id="GO:0034272">
    <property type="term" value="C:phosphatidylinositol 3-kinase complex, class III, type II"/>
    <property type="evidence" value="ECO:0007669"/>
    <property type="project" value="TreeGrafter"/>
</dbReference>
<feature type="compositionally biased region" description="Basic and acidic residues" evidence="5">
    <location>
        <begin position="524"/>
        <end position="551"/>
    </location>
</feature>
<dbReference type="Proteomes" id="UP000722791">
    <property type="component" value="Unassembled WGS sequence"/>
</dbReference>
<feature type="coiled-coil region" evidence="4">
    <location>
        <begin position="872"/>
        <end position="1091"/>
    </location>
</feature>
<feature type="compositionally biased region" description="Basic and acidic residues" evidence="5">
    <location>
        <begin position="398"/>
        <end position="414"/>
    </location>
</feature>
<evidence type="ECO:0000256" key="2">
    <source>
        <dbReference type="ARBA" id="ARBA00022771"/>
    </source>
</evidence>
<dbReference type="EMBL" id="BNCQ01000012">
    <property type="protein sequence ID" value="GIM02512.1"/>
    <property type="molecule type" value="Genomic_DNA"/>
</dbReference>
<feature type="region of interest" description="Disordered" evidence="5">
    <location>
        <begin position="194"/>
        <end position="670"/>
    </location>
</feature>
<dbReference type="GO" id="GO:0008270">
    <property type="term" value="F:zinc ion binding"/>
    <property type="evidence" value="ECO:0007669"/>
    <property type="project" value="UniProtKB-KW"/>
</dbReference>
<feature type="compositionally biased region" description="Low complexity" evidence="5">
    <location>
        <begin position="584"/>
        <end position="616"/>
    </location>
</feature>
<evidence type="ECO:0000313" key="7">
    <source>
        <dbReference type="Proteomes" id="UP000722791"/>
    </source>
</evidence>
<evidence type="ECO:0000256" key="4">
    <source>
        <dbReference type="SAM" id="Coils"/>
    </source>
</evidence>
<organism evidence="6 7">
    <name type="scientific">Volvox reticuliferus</name>
    <dbReference type="NCBI Taxonomy" id="1737510"/>
    <lineage>
        <taxon>Eukaryota</taxon>
        <taxon>Viridiplantae</taxon>
        <taxon>Chlorophyta</taxon>
        <taxon>core chlorophytes</taxon>
        <taxon>Chlorophyceae</taxon>
        <taxon>CS clade</taxon>
        <taxon>Chlamydomonadales</taxon>
        <taxon>Volvocaceae</taxon>
        <taxon>Volvox</taxon>
    </lineage>
</organism>
<dbReference type="InterPro" id="IPR007243">
    <property type="entry name" value="Atg6/Beclin"/>
</dbReference>
<dbReference type="AlphaFoldDB" id="A0A8J4G8T1"/>
<evidence type="ECO:0000256" key="5">
    <source>
        <dbReference type="SAM" id="MobiDB-lite"/>
    </source>
</evidence>
<feature type="compositionally biased region" description="Low complexity" evidence="5">
    <location>
        <begin position="278"/>
        <end position="318"/>
    </location>
</feature>
<dbReference type="PANTHER" id="PTHR12768:SF4">
    <property type="entry name" value="BECLIN-1"/>
    <property type="match status" value="1"/>
</dbReference>
<feature type="region of interest" description="Disordered" evidence="5">
    <location>
        <begin position="1224"/>
        <end position="1274"/>
    </location>
</feature>
<reference evidence="6" key="1">
    <citation type="journal article" date="2021" name="Proc. Natl. Acad. Sci. U.S.A.">
        <title>Three genomes in the algal genus Volvox reveal the fate of a haploid sex-determining region after a transition to homothallism.</title>
        <authorList>
            <person name="Yamamoto K."/>
            <person name="Hamaji T."/>
            <person name="Kawai-Toyooka H."/>
            <person name="Matsuzaki R."/>
            <person name="Takahashi F."/>
            <person name="Nishimura Y."/>
            <person name="Kawachi M."/>
            <person name="Noguchi H."/>
            <person name="Minakuchi Y."/>
            <person name="Umen J.G."/>
            <person name="Toyoda A."/>
            <person name="Nozaki H."/>
        </authorList>
    </citation>
    <scope>NUCLEOTIDE SEQUENCE</scope>
    <source>
        <strain evidence="6">NIES-3785</strain>
    </source>
</reference>
<dbReference type="SUPFAM" id="SSF57903">
    <property type="entry name" value="FYVE/PHD zinc finger"/>
    <property type="match status" value="1"/>
</dbReference>
<proteinExistence type="predicted"/>
<feature type="compositionally biased region" description="Basic residues" evidence="5">
    <location>
        <begin position="452"/>
        <end position="461"/>
    </location>
</feature>
<dbReference type="InterPro" id="IPR001965">
    <property type="entry name" value="Znf_PHD"/>
</dbReference>
<feature type="compositionally biased region" description="Low complexity" evidence="5">
    <location>
        <begin position="245"/>
        <end position="262"/>
    </location>
</feature>
<feature type="compositionally biased region" description="Basic and acidic residues" evidence="5">
    <location>
        <begin position="492"/>
        <end position="508"/>
    </location>
</feature>
<dbReference type="SMART" id="SM00249">
    <property type="entry name" value="PHD"/>
    <property type="match status" value="1"/>
</dbReference>
<dbReference type="GO" id="GO:0000045">
    <property type="term" value="P:autophagosome assembly"/>
    <property type="evidence" value="ECO:0007669"/>
    <property type="project" value="TreeGrafter"/>
</dbReference>
<sequence>MAPKPTRVERQTKLHSEAVFVDWRSCSSPPHIYVPHDEFRPHLSQDLKSNEDIEIRIQVPGKEVGGIDRRPLYSKYSLLDECWPDGRLRARIDMSNVHGYILNTKAYKVEIVSGDELQVWSSDLEDWFVLGLVTPKCPVCSRETSNSGSEMLRCENCKRPYHRPCAAYTRGRFVCGQCQTYVAAGQKVMEVQHQERQASQGLDEEQVSHESQSPLEKHRESSQQDIPSPERRQPVASLLLPPSEQQQQQQQVSQQQRQSQQQTPEQRHAQPVQEGFPQLRGRQSRSKQQQQQQQLLLSQPSQPLQPSQQQQQQQQPRSAVEEDSCSNPGVQRTVQPTGRFARKRLAQPDSGNNYANSDGVGGAGNSAARSVGKGDDSRGLKRQRRANGSLPSAPVDDYETRGHGHVSDRDREMETGDDGEGERASMPPQEGGPIVECSGRSASETTAQTPRRATRRDRRVRISNGAAEESSEALMGRDDDTAAAETAGAPAADDKAAGEGEEPTDRWMETPQPAQQHQDGQDASAKHEIGGDVGQDRREQRELQSEDERLAPGDSAGGGGGAEIYADLASMQDVSDSHDDGADDAGMGCAAAGDGTDADLAAAAPDEVATDAAATVGDREPAGDGLGRSETAIALVPSSGGAASVDRTCSQGNTDPSGSGGAAAAGGSVANPDVAAGREASAAGTSAPEADSVIGREAAPQAAVMTAGVACSPASALAREVLRNLDRGAAAAAALPWRGTVFDHANNPVTIVANGSDDDGGNSDGGGAAEIEDSDPYLEALLREFPVPPYGVSLLPPPLPPAPTVSRPTSACSRLHAPPELPASCPEYLRTVYGEICQALDRGVEAESVFARKLRQADACWQRLVKLYGKQKARLGRRCSAMQRQRERLTRQLEQNRMQLRRQADELQALQAASAAAGQVLSQSQEEEARLRRLVSELQEQLQLMISGKAVLETRAAAAEEDLIQVRSQLASVQKELKQVEDAHRQQQQELELQIEEGRRQHQQELQQQAEDFRRRNEQELEDARRWQEQELQQAEDARRRLQQQVEEAAQRQQGLKGQLEEAQRQHQQQLNEARQEVAALRSQLAAATQGGRGAVVVGAGQGSGPVGGRVNDGLGYAPGAGHGHGLRAEAPEAGENDRIYIEQLEATITRLRTDVMRQMAERMEERRSLEAEVERWRQLARRNPARASVDYSPQNAYQQTQLHNRAAPASELMDPDGPLAARGPGVAAAGSSGFLALDGPSGSGADAGLPYQHQLQPQGTSSLQYQNGQGYIP</sequence>
<gene>
    <name evidence="6" type="ORF">Vretimale_7390</name>
</gene>
<evidence type="ECO:0000313" key="6">
    <source>
        <dbReference type="EMBL" id="GIM02512.1"/>
    </source>
</evidence>
<keyword evidence="2" id="KW-0863">Zinc-finger</keyword>
<dbReference type="InterPro" id="IPR019786">
    <property type="entry name" value="Zinc_finger_PHD-type_CS"/>
</dbReference>
<dbReference type="GO" id="GO:0043548">
    <property type="term" value="F:phosphatidylinositol 3-kinase binding"/>
    <property type="evidence" value="ECO:0007669"/>
    <property type="project" value="TreeGrafter"/>
</dbReference>
<dbReference type="PANTHER" id="PTHR12768">
    <property type="entry name" value="BECLIN 1"/>
    <property type="match status" value="1"/>
</dbReference>
<dbReference type="GO" id="GO:0000407">
    <property type="term" value="C:phagophore assembly site"/>
    <property type="evidence" value="ECO:0007669"/>
    <property type="project" value="TreeGrafter"/>
</dbReference>
<keyword evidence="1" id="KW-0479">Metal-binding</keyword>
<dbReference type="PROSITE" id="PS01359">
    <property type="entry name" value="ZF_PHD_1"/>
    <property type="match status" value="1"/>
</dbReference>
<protein>
    <submittedName>
        <fullName evidence="6">Uncharacterized protein</fullName>
    </submittedName>
</protein>
<feature type="compositionally biased region" description="Polar residues" evidence="5">
    <location>
        <begin position="325"/>
        <end position="336"/>
    </location>
</feature>
<dbReference type="GO" id="GO:0030674">
    <property type="term" value="F:protein-macromolecule adaptor activity"/>
    <property type="evidence" value="ECO:0007669"/>
    <property type="project" value="TreeGrafter"/>
</dbReference>
<comment type="caution">
    <text evidence="6">The sequence shown here is derived from an EMBL/GenBank/DDBJ whole genome shotgun (WGS) entry which is preliminary data.</text>
</comment>
<keyword evidence="4" id="KW-0175">Coiled coil</keyword>
<evidence type="ECO:0000256" key="1">
    <source>
        <dbReference type="ARBA" id="ARBA00022723"/>
    </source>
</evidence>